<evidence type="ECO:0000313" key="3">
    <source>
        <dbReference type="Proteomes" id="UP000095280"/>
    </source>
</evidence>
<reference evidence="4" key="1">
    <citation type="submission" date="2016-11" db="UniProtKB">
        <authorList>
            <consortium name="WormBaseParasite"/>
        </authorList>
    </citation>
    <scope>IDENTIFICATION</scope>
</reference>
<dbReference type="WBParaSite" id="maker-uti_cns_0048596-snap-gene-0.3-mRNA-1">
    <property type="protein sequence ID" value="maker-uti_cns_0048596-snap-gene-0.3-mRNA-1"/>
    <property type="gene ID" value="maker-uti_cns_0048596-snap-gene-0.3"/>
</dbReference>
<dbReference type="AlphaFoldDB" id="A0A1I8JKD4"/>
<organism evidence="3 4">
    <name type="scientific">Macrostomum lignano</name>
    <dbReference type="NCBI Taxonomy" id="282301"/>
    <lineage>
        <taxon>Eukaryota</taxon>
        <taxon>Metazoa</taxon>
        <taxon>Spiralia</taxon>
        <taxon>Lophotrochozoa</taxon>
        <taxon>Platyhelminthes</taxon>
        <taxon>Rhabditophora</taxon>
        <taxon>Macrostomorpha</taxon>
        <taxon>Macrostomida</taxon>
        <taxon>Macrostomidae</taxon>
        <taxon>Macrostomum</taxon>
    </lineage>
</organism>
<keyword evidence="1" id="KW-0175">Coiled coil</keyword>
<evidence type="ECO:0000313" key="4">
    <source>
        <dbReference type="WBParaSite" id="maker-uti_cns_0048596-snap-gene-0.3-mRNA-1"/>
    </source>
</evidence>
<accession>A0A1I8JKD4</accession>
<sequence>DDEHALIAAFAGTLRQRQNAAATTVSAAAAAAVASSSPMLPQSPQPYLPHQQQQQQHFSLPPDRTEQMKELEAENKRLQAEYERLKSDTSAQRQRQQQHLQVASPLTPVRSLAAAAPPPPATAAAAAAAAEARLLRAHKGRLEARWPCWKITTGSWRASCPDSADCLLSPVRVLLHRPSITPCCISISSRSRSHL</sequence>
<protein>
    <submittedName>
        <fullName evidence="4">GOLGA2L5 domain-containing protein</fullName>
    </submittedName>
</protein>
<feature type="coiled-coil region" evidence="1">
    <location>
        <begin position="68"/>
        <end position="95"/>
    </location>
</feature>
<proteinExistence type="predicted"/>
<dbReference type="Proteomes" id="UP000095280">
    <property type="component" value="Unplaced"/>
</dbReference>
<feature type="region of interest" description="Disordered" evidence="2">
    <location>
        <begin position="32"/>
        <end position="57"/>
    </location>
</feature>
<evidence type="ECO:0000256" key="2">
    <source>
        <dbReference type="SAM" id="MobiDB-lite"/>
    </source>
</evidence>
<keyword evidence="3" id="KW-1185">Reference proteome</keyword>
<feature type="compositionally biased region" description="Low complexity" evidence="2">
    <location>
        <begin position="48"/>
        <end position="57"/>
    </location>
</feature>
<name>A0A1I8JKD4_9PLAT</name>
<evidence type="ECO:0000256" key="1">
    <source>
        <dbReference type="SAM" id="Coils"/>
    </source>
</evidence>